<organism evidence="3 4">
    <name type="scientific">Podospora fimiseda</name>
    <dbReference type="NCBI Taxonomy" id="252190"/>
    <lineage>
        <taxon>Eukaryota</taxon>
        <taxon>Fungi</taxon>
        <taxon>Dikarya</taxon>
        <taxon>Ascomycota</taxon>
        <taxon>Pezizomycotina</taxon>
        <taxon>Sordariomycetes</taxon>
        <taxon>Sordariomycetidae</taxon>
        <taxon>Sordariales</taxon>
        <taxon>Podosporaceae</taxon>
        <taxon>Podospora</taxon>
    </lineage>
</organism>
<dbReference type="GO" id="GO:0000981">
    <property type="term" value="F:DNA-binding transcription factor activity, RNA polymerase II-specific"/>
    <property type="evidence" value="ECO:0007669"/>
    <property type="project" value="InterPro"/>
</dbReference>
<comment type="caution">
    <text evidence="3">The sequence shown here is derived from an EMBL/GenBank/DDBJ whole genome shotgun (WGS) entry which is preliminary data.</text>
</comment>
<keyword evidence="1" id="KW-0539">Nucleus</keyword>
<feature type="region of interest" description="Disordered" evidence="2">
    <location>
        <begin position="465"/>
        <end position="498"/>
    </location>
</feature>
<evidence type="ECO:0000256" key="2">
    <source>
        <dbReference type="SAM" id="MobiDB-lite"/>
    </source>
</evidence>
<protein>
    <recommendedName>
        <fullName evidence="5">Transcription factor</fullName>
    </recommendedName>
</protein>
<reference evidence="3" key="2">
    <citation type="submission" date="2023-05" db="EMBL/GenBank/DDBJ databases">
        <authorList>
            <consortium name="Lawrence Berkeley National Laboratory"/>
            <person name="Steindorff A."/>
            <person name="Hensen N."/>
            <person name="Bonometti L."/>
            <person name="Westerberg I."/>
            <person name="Brannstrom I.O."/>
            <person name="Guillou S."/>
            <person name="Cros-Aarteil S."/>
            <person name="Calhoun S."/>
            <person name="Haridas S."/>
            <person name="Kuo A."/>
            <person name="Mondo S."/>
            <person name="Pangilinan J."/>
            <person name="Riley R."/>
            <person name="Labutti K."/>
            <person name="Andreopoulos B."/>
            <person name="Lipzen A."/>
            <person name="Chen C."/>
            <person name="Yanf M."/>
            <person name="Daum C."/>
            <person name="Ng V."/>
            <person name="Clum A."/>
            <person name="Ohm R."/>
            <person name="Martin F."/>
            <person name="Silar P."/>
            <person name="Natvig D."/>
            <person name="Lalanne C."/>
            <person name="Gautier V."/>
            <person name="Ament-Velasquez S.L."/>
            <person name="Kruys A."/>
            <person name="Hutchinson M.I."/>
            <person name="Powell A.J."/>
            <person name="Barry K."/>
            <person name="Miller A.N."/>
            <person name="Grigoriev I.V."/>
            <person name="Debuchy R."/>
            <person name="Gladieux P."/>
            <person name="Thoren M.H."/>
            <person name="Johannesson H."/>
        </authorList>
    </citation>
    <scope>NUCLEOTIDE SEQUENCE</scope>
    <source>
        <strain evidence="3">CBS 990.96</strain>
    </source>
</reference>
<feature type="compositionally biased region" description="Polar residues" evidence="2">
    <location>
        <begin position="415"/>
        <end position="425"/>
    </location>
</feature>
<feature type="compositionally biased region" description="Basic residues" evidence="2">
    <location>
        <begin position="197"/>
        <end position="207"/>
    </location>
</feature>
<dbReference type="InterPro" id="IPR001138">
    <property type="entry name" value="Zn2Cys6_DnaBD"/>
</dbReference>
<accession>A0AAN6YNJ7</accession>
<dbReference type="AlphaFoldDB" id="A0AAN6YNJ7"/>
<keyword evidence="4" id="KW-1185">Reference proteome</keyword>
<evidence type="ECO:0000313" key="4">
    <source>
        <dbReference type="Proteomes" id="UP001301958"/>
    </source>
</evidence>
<evidence type="ECO:0008006" key="5">
    <source>
        <dbReference type="Google" id="ProtNLM"/>
    </source>
</evidence>
<sequence>MANMARHGSAGNAILNGFSVFQPALGATLQWLPQIGTQELDDMINAFLPGPSSIQDKRAHISMDFFEYSRLTGENCKFYPVTVPATITTPVASPYDSGYGSNFKTSPVISDLSSWTQSPVAFAPVEEPVAAPRTPVKKPSASSTVDFASHPGMRIMTKDGRDVTNSASRGCKTKEQRDHAHLMRIIKACDACKRKKVRCDPSHRKRTGSQASTSPTEAKVTKKAKKTQKPAPVPAVPPPTDSLAADALMAPEMNLSFSAFDNTFNSDELDALLNQYIDFDQQPLAVANNDFIFNNFNFDSFTSTESFSTPSSAYSNSPSHVFTPTSAVMSDFSTEVTAQDATFPYMNSEVAHGTNYVDFNLYSPASSYYDEDPVFFQHDVGSRHTSVGVTNAGGLPRELPQHVPGGSPRPSPSPTQLQATGQRSESPGGYLQASATYRPFDSASAQQTSTSSWSAGAENVGSAVASVDQSSVSPSTTTRTGVTTPGVPGNGNTSRGVNCTGEPRLSGIPSSAIISQSSQSQSRISVVGVTGADGCQSRRDIAVNNTAQPSVGLGDVSPAIGMICSVFEQHLLQCSVLEKGLNAMLATIRAWTLPTRRLLAEKDGEESQPLQLSPFRDLSRLVVFGLVSILCASSQTHLASQQININPFNVVMAMTLISLASMALLQWCIGSLGVTFVSSKGLQIPKHVVQPAGDVQSLVGRRRINILRSLDSASVSFRLR</sequence>
<feature type="region of interest" description="Disordered" evidence="2">
    <location>
        <begin position="197"/>
        <end position="242"/>
    </location>
</feature>
<feature type="region of interest" description="Disordered" evidence="2">
    <location>
        <begin position="387"/>
        <end position="433"/>
    </location>
</feature>
<proteinExistence type="predicted"/>
<dbReference type="EMBL" id="MU865465">
    <property type="protein sequence ID" value="KAK4222559.1"/>
    <property type="molecule type" value="Genomic_DNA"/>
</dbReference>
<feature type="region of interest" description="Disordered" evidence="2">
    <location>
        <begin position="155"/>
        <end position="176"/>
    </location>
</feature>
<dbReference type="Proteomes" id="UP001301958">
    <property type="component" value="Unassembled WGS sequence"/>
</dbReference>
<evidence type="ECO:0000256" key="1">
    <source>
        <dbReference type="ARBA" id="ARBA00023242"/>
    </source>
</evidence>
<name>A0AAN6YNJ7_9PEZI</name>
<gene>
    <name evidence="3" type="ORF">QBC38DRAFT_489579</name>
</gene>
<feature type="compositionally biased region" description="Pro residues" evidence="2">
    <location>
        <begin position="231"/>
        <end position="240"/>
    </location>
</feature>
<dbReference type="GO" id="GO:0008270">
    <property type="term" value="F:zinc ion binding"/>
    <property type="evidence" value="ECO:0007669"/>
    <property type="project" value="InterPro"/>
</dbReference>
<dbReference type="CDD" id="cd00067">
    <property type="entry name" value="GAL4"/>
    <property type="match status" value="1"/>
</dbReference>
<reference evidence="3" key="1">
    <citation type="journal article" date="2023" name="Mol. Phylogenet. Evol.">
        <title>Genome-scale phylogeny and comparative genomics of the fungal order Sordariales.</title>
        <authorList>
            <person name="Hensen N."/>
            <person name="Bonometti L."/>
            <person name="Westerberg I."/>
            <person name="Brannstrom I.O."/>
            <person name="Guillou S."/>
            <person name="Cros-Aarteil S."/>
            <person name="Calhoun S."/>
            <person name="Haridas S."/>
            <person name="Kuo A."/>
            <person name="Mondo S."/>
            <person name="Pangilinan J."/>
            <person name="Riley R."/>
            <person name="LaButti K."/>
            <person name="Andreopoulos B."/>
            <person name="Lipzen A."/>
            <person name="Chen C."/>
            <person name="Yan M."/>
            <person name="Daum C."/>
            <person name="Ng V."/>
            <person name="Clum A."/>
            <person name="Steindorff A."/>
            <person name="Ohm R.A."/>
            <person name="Martin F."/>
            <person name="Silar P."/>
            <person name="Natvig D.O."/>
            <person name="Lalanne C."/>
            <person name="Gautier V."/>
            <person name="Ament-Velasquez S.L."/>
            <person name="Kruys A."/>
            <person name="Hutchinson M.I."/>
            <person name="Powell A.J."/>
            <person name="Barry K."/>
            <person name="Miller A.N."/>
            <person name="Grigoriev I.V."/>
            <person name="Debuchy R."/>
            <person name="Gladieux P."/>
            <person name="Hiltunen Thoren M."/>
            <person name="Johannesson H."/>
        </authorList>
    </citation>
    <scope>NUCLEOTIDE SEQUENCE</scope>
    <source>
        <strain evidence="3">CBS 990.96</strain>
    </source>
</reference>
<evidence type="ECO:0000313" key="3">
    <source>
        <dbReference type="EMBL" id="KAK4222559.1"/>
    </source>
</evidence>
<feature type="compositionally biased region" description="Low complexity" evidence="2">
    <location>
        <begin position="465"/>
        <end position="494"/>
    </location>
</feature>